<dbReference type="AlphaFoldDB" id="A0A0G4IV43"/>
<reference evidence="1 2" key="1">
    <citation type="submission" date="2015-02" db="EMBL/GenBank/DDBJ databases">
        <authorList>
            <person name="Chooi Y.-H."/>
        </authorList>
    </citation>
    <scope>NUCLEOTIDE SEQUENCE [LARGE SCALE GENOMIC DNA]</scope>
    <source>
        <strain evidence="1">E3</strain>
    </source>
</reference>
<name>A0A0G4IV43_PLABS</name>
<evidence type="ECO:0000313" key="2">
    <source>
        <dbReference type="Proteomes" id="UP000039324"/>
    </source>
</evidence>
<dbReference type="Proteomes" id="UP000039324">
    <property type="component" value="Unassembled WGS sequence"/>
</dbReference>
<keyword evidence="2" id="KW-1185">Reference proteome</keyword>
<protein>
    <submittedName>
        <fullName evidence="1">Uncharacterized protein</fullName>
    </submittedName>
</protein>
<organism evidence="1 2">
    <name type="scientific">Plasmodiophora brassicae</name>
    <name type="common">Clubroot disease agent</name>
    <dbReference type="NCBI Taxonomy" id="37360"/>
    <lineage>
        <taxon>Eukaryota</taxon>
        <taxon>Sar</taxon>
        <taxon>Rhizaria</taxon>
        <taxon>Endomyxa</taxon>
        <taxon>Phytomyxea</taxon>
        <taxon>Plasmodiophorida</taxon>
        <taxon>Plasmodiophoridae</taxon>
        <taxon>Plasmodiophora</taxon>
    </lineage>
</organism>
<evidence type="ECO:0000313" key="1">
    <source>
        <dbReference type="EMBL" id="CEO99135.1"/>
    </source>
</evidence>
<accession>A0A0G4IV43</accession>
<dbReference type="EMBL" id="CDSF01000090">
    <property type="protein sequence ID" value="CEO99135.1"/>
    <property type="molecule type" value="Genomic_DNA"/>
</dbReference>
<sequence length="411" mass="46132">MRDGTRQVISSRSQFATRIPASGPGLTHPAFVPDAIMSSEEGEMDPRQSDIPTLPSVDVVLPEDEATGSRLLPAIRKSGQSLGFASTPSILPNKPNELHMDVSSRWFALKATVVLMPSTMGVYRLTLENVQRRILRQETPFYLVDKRIRTILDRLVAVKDVALVDVPGVDVVAIVIRRPNIQRLIYRLTAPVGLKDALRFPVGHIVRDVWGNDVIRLTQASSVDVKYQTSLCYPVSRVLLTYSCLSRRLFISYCHVTFGGQPTTHHWELNATEIEFGDPGEFLKTYPNRHDIEIHLSYCPLSESGVHVTKHFAINRVYQKNPTNAMGSDVIGQLRAVKTEIDPQLARIDYVIQTFSRAGLSMEMQVSVAASANDPERTFRSRWTWAVGKSWPMGRFWLDFANEVYPDSPTA</sequence>
<proteinExistence type="predicted"/>
<gene>
    <name evidence="1" type="ORF">PBRA_001040</name>
</gene>